<dbReference type="AlphaFoldDB" id="A0A7D8URF2"/>
<feature type="compositionally biased region" description="Low complexity" evidence="1">
    <location>
        <begin position="107"/>
        <end position="118"/>
    </location>
</feature>
<evidence type="ECO:0000313" key="3">
    <source>
        <dbReference type="Proteomes" id="UP000481288"/>
    </source>
</evidence>
<feature type="region of interest" description="Disordered" evidence="1">
    <location>
        <begin position="435"/>
        <end position="490"/>
    </location>
</feature>
<feature type="region of interest" description="Disordered" evidence="1">
    <location>
        <begin position="606"/>
        <end position="648"/>
    </location>
</feature>
<feature type="region of interest" description="Disordered" evidence="1">
    <location>
        <begin position="859"/>
        <end position="1008"/>
    </location>
</feature>
<dbReference type="EMBL" id="QGMG01000179">
    <property type="protein sequence ID" value="TVY56189.1"/>
    <property type="molecule type" value="Genomic_DNA"/>
</dbReference>
<feature type="region of interest" description="Disordered" evidence="1">
    <location>
        <begin position="1"/>
        <end position="193"/>
    </location>
</feature>
<gene>
    <name evidence="2" type="ORF">LCER1_G002504</name>
</gene>
<feature type="region of interest" description="Disordered" evidence="1">
    <location>
        <begin position="571"/>
        <end position="593"/>
    </location>
</feature>
<protein>
    <recommendedName>
        <fullName evidence="4">Proteophosphoglycan ppg4</fullName>
    </recommendedName>
</protein>
<evidence type="ECO:0008006" key="4">
    <source>
        <dbReference type="Google" id="ProtNLM"/>
    </source>
</evidence>
<evidence type="ECO:0000256" key="1">
    <source>
        <dbReference type="SAM" id="MobiDB-lite"/>
    </source>
</evidence>
<feature type="region of interest" description="Disordered" evidence="1">
    <location>
        <begin position="1032"/>
        <end position="1070"/>
    </location>
</feature>
<feature type="compositionally biased region" description="Low complexity" evidence="1">
    <location>
        <begin position="621"/>
        <end position="632"/>
    </location>
</feature>
<feature type="compositionally biased region" description="Basic and acidic residues" evidence="1">
    <location>
        <begin position="918"/>
        <end position="927"/>
    </location>
</feature>
<keyword evidence="3" id="KW-1185">Reference proteome</keyword>
<name>A0A7D8URF2_9HELO</name>
<feature type="compositionally biased region" description="Low complexity" evidence="1">
    <location>
        <begin position="1032"/>
        <end position="1043"/>
    </location>
</feature>
<reference evidence="2 3" key="1">
    <citation type="submission" date="2018-05" db="EMBL/GenBank/DDBJ databases">
        <title>Whole genome sequencing for identification of molecular markers to develop diagnostic detection tools for the regulated plant pathogen Lachnellula willkommii.</title>
        <authorList>
            <person name="Giroux E."/>
            <person name="Bilodeau G."/>
        </authorList>
    </citation>
    <scope>NUCLEOTIDE SEQUENCE [LARGE SCALE GENOMIC DNA]</scope>
    <source>
        <strain evidence="2 3">CBS 625.97</strain>
    </source>
</reference>
<feature type="compositionally biased region" description="Acidic residues" evidence="1">
    <location>
        <begin position="1044"/>
        <end position="1055"/>
    </location>
</feature>
<proteinExistence type="predicted"/>
<feature type="compositionally biased region" description="Polar residues" evidence="1">
    <location>
        <begin position="757"/>
        <end position="770"/>
    </location>
</feature>
<feature type="compositionally biased region" description="Polar residues" evidence="1">
    <location>
        <begin position="39"/>
        <end position="55"/>
    </location>
</feature>
<feature type="compositionally biased region" description="Polar residues" evidence="1">
    <location>
        <begin position="15"/>
        <end position="28"/>
    </location>
</feature>
<dbReference type="OrthoDB" id="5341904at2759"/>
<feature type="compositionally biased region" description="Low complexity" evidence="1">
    <location>
        <begin position="516"/>
        <end position="534"/>
    </location>
</feature>
<feature type="compositionally biased region" description="Basic and acidic residues" evidence="1">
    <location>
        <begin position="93"/>
        <end position="106"/>
    </location>
</feature>
<dbReference type="Proteomes" id="UP000481288">
    <property type="component" value="Unassembled WGS sequence"/>
</dbReference>
<accession>A0A7D8URF2</accession>
<feature type="compositionally biased region" description="Basic and acidic residues" evidence="1">
    <location>
        <begin position="609"/>
        <end position="620"/>
    </location>
</feature>
<feature type="region of interest" description="Disordered" evidence="1">
    <location>
        <begin position="738"/>
        <end position="777"/>
    </location>
</feature>
<feature type="compositionally biased region" description="Pro residues" evidence="1">
    <location>
        <begin position="938"/>
        <end position="951"/>
    </location>
</feature>
<comment type="caution">
    <text evidence="2">The sequence shown here is derived from an EMBL/GenBank/DDBJ whole genome shotgun (WGS) entry which is preliminary data.</text>
</comment>
<organism evidence="2 3">
    <name type="scientific">Lachnellula cervina</name>
    <dbReference type="NCBI Taxonomy" id="1316786"/>
    <lineage>
        <taxon>Eukaryota</taxon>
        <taxon>Fungi</taxon>
        <taxon>Dikarya</taxon>
        <taxon>Ascomycota</taxon>
        <taxon>Pezizomycotina</taxon>
        <taxon>Leotiomycetes</taxon>
        <taxon>Helotiales</taxon>
        <taxon>Lachnaceae</taxon>
        <taxon>Lachnellula</taxon>
    </lineage>
</organism>
<sequence>MGQEQSAPAPRRATNKLSKPRTNSSGNLISKIPGPPPSRQNSQSNNGSPAKSRNSLLLPDTIVGEVEEKKEGKSRKRMSLFRSKSSRAQAKLKTLEVDTGVEREFVDPSPVDRPVPVRRNSRANSVTFEDQEPDESLRPPNRSRMTLQHFPYQHHARLSLVAEAQSPEPEKSDSKRLSRYEEEEVEPQASLPRTMSEPALYVPIRRRSLLQHGVATRTSLFSQDDSRQSLPSQVQAQSDDFQDYYYNPTKPTSSPLSDIAALGRQRGNGSPGPRVATPTDMGYGHIGVFKLGSLRITNGSASPVPSDGRPTTAGIEDDYLEVVGRKSGESLHRNVLSQSLAHPELIRAERVASSESPLRQTHEVEMAPLTIDTQLPIPDPSLGLFKFTSKHSPNKSLDLANEYIQDLALSPFSFEVSPAGSPTLEATSKHMAVDDDLFEPEPNSPNPGISEHAPSSFDSGYGTGESMKSSSGSREPSMKPLAKADSGYSSNVSLRSLKKDVAPIVPAKEAPPTPPKEAGSRIPSSTYSISSQASDVTLRAQRSLPALPTQDYIPPPPFREASTVPPKHATVFQPAPQASERNWEPRMRTSGNINQTYVRQQSLPSIPKALREPPIFREKSSSSGDSMSSNGSKLRSNKMHKQRPQSYQPAPVFTIQAVGSEALSIPPVPAETSRKLEQRVDGFPVACFPNTVAGTTGLRKSSSKETLGTIFSVGSAEAREELSFARLQSALPPVPVYASIPENAPTSPEQKPDFNRRNTYQPTSSAQITPRKSFDGRRSIQATPKKSLEQQQEDFEAHVTSFDGISSSLGSSPYSIATQPQSPNTRAKSLTSQFEANAAAQFQRSRDVSAASTMLRDKQSYDSIAAGNPFSSSPNTAPHSRKSSREYPPQAHSNASVKRPFAFVPTPPVVPTLQSLLAEERERERRSPPVSMRTRKSLPPPARASPQPPPQQTETDEWAKPANFWADRRKSAGETLQTKKSMEMSRPSSARPSVEQVRPTPQTLRGYGSFDHVQRAGWENDHANTSYSLAYSDPSASAPAPQAEEGEYYDQDDDSLLAPHIPERNHARSNSTEDMLILDRYTGGLGYGFEDRGLVGSAGTRNIGSGVLSGQWAGRKGEWGAREWGVDLSDVPIFLQQRFNIDH</sequence>
<feature type="compositionally biased region" description="Basic and acidic residues" evidence="1">
    <location>
        <begin position="168"/>
        <end position="180"/>
    </location>
</feature>
<evidence type="ECO:0000313" key="2">
    <source>
        <dbReference type="EMBL" id="TVY56189.1"/>
    </source>
</evidence>
<feature type="region of interest" description="Disordered" evidence="1">
    <location>
        <begin position="503"/>
        <end position="534"/>
    </location>
</feature>
<feature type="compositionally biased region" description="Polar residues" evidence="1">
    <location>
        <begin position="869"/>
        <end position="878"/>
    </location>
</feature>